<keyword evidence="2" id="KW-0732">Signal</keyword>
<evidence type="ECO:0000313" key="4">
    <source>
        <dbReference type="Proteomes" id="UP000811255"/>
    </source>
</evidence>
<reference evidence="3 4" key="1">
    <citation type="submission" date="2021-05" db="EMBL/GenBank/DDBJ databases">
        <title>Croceibacterium sp. LX-88 genome sequence.</title>
        <authorList>
            <person name="Luo X."/>
        </authorList>
    </citation>
    <scope>NUCLEOTIDE SEQUENCE [LARGE SCALE GENOMIC DNA]</scope>
    <source>
        <strain evidence="3 4">LX-88</strain>
    </source>
</reference>
<gene>
    <name evidence="3" type="ORF">KK137_11775</name>
</gene>
<evidence type="ECO:0000313" key="3">
    <source>
        <dbReference type="EMBL" id="MBT2135014.1"/>
    </source>
</evidence>
<feature type="region of interest" description="Disordered" evidence="1">
    <location>
        <begin position="851"/>
        <end position="877"/>
    </location>
</feature>
<accession>A0ABS5W5N9</accession>
<dbReference type="RefSeq" id="WP_214536609.1">
    <property type="nucleotide sequence ID" value="NZ_JAHFVK010000002.1"/>
</dbReference>
<dbReference type="Proteomes" id="UP000811255">
    <property type="component" value="Unassembled WGS sequence"/>
</dbReference>
<organism evidence="3 4">
    <name type="scientific">Croceibacterium selenioxidans</name>
    <dbReference type="NCBI Taxonomy" id="2838833"/>
    <lineage>
        <taxon>Bacteria</taxon>
        <taxon>Pseudomonadati</taxon>
        <taxon>Pseudomonadota</taxon>
        <taxon>Alphaproteobacteria</taxon>
        <taxon>Sphingomonadales</taxon>
        <taxon>Erythrobacteraceae</taxon>
        <taxon>Croceibacterium</taxon>
    </lineage>
</organism>
<name>A0ABS5W5N9_9SPHN</name>
<sequence length="1553" mass="151910">MPTHARSGLLTGCALAALLIGLPQAAGAQSFQGSYNVVTGSAGVVHNTGTTEITVGTAETVINWTAEDTFGNGNIDFQPAGTTATFRTDGLSDFTVLNRILPVNGNGIPVASTVSFNGTVESFTSPVGNPNVVGGQIWFYSPTGIIAGPTAIFNVGSLILTTNDIQFVADDFSNNVTGSIYGPGGLVEFRGPADSAGRVEIQNGAQINALGNPSGSSAYVALVAPRVVQSGQVSADGNIAYIAAEQVDMTINAGLVDFTLTVGTTDSNGVVHDGTTTGPVSTGAADLQRISMLALPKNDALTMLLSGSIGYAPAANAFNDGSSVVLAAGFADDHPSALPDNRLGSLDIGATTFANSVTGYATDGIQVAPSSGATNFQADANLQAARSIDITAGDLQQVTVGGNLYLSAGEAGTGGAISLLASGGAQAGLIDVAGTMSAYASSDGILAGLGSTLDGHGGSVDIAANGGRIEAATLFASADGYGSFDIDAGGDGTGGAVSVRVQGGGTIAADFVSFSADGSGGGSDNDGGDGFGGSVSVVEQGGALAFRDLYITARAYGAYAFNGGDATGGTARVEITSQAQTWDYLSINTSGTAGSQAFFDTGLTGNVLSGGQASLTVSGTGSLDVAYDVFVTANSYMGLEGPAAFSGQAGGVDVSVSGGASLVVGGALDLQASALFFEESLDPDPATAPTQHGGTVSLTADGGSIIAGYLYARAEAVGMSAASTAGTATGGTVTVSALGGGSILLDDDTNSSFARISADAFGALGPAPADAIGGTARIVLEDGSFTVLGDIDLSANARMTDVFYDVIPPGDGFDATGGTASVQLLPGALGTANLRATSLSIQARGDGRLVMSGGSTLPGGDPFEGNGGDGTGGQASLSQAGGALVTGSLTLDASGLGGGSGIGDGGMGTGGTAEVGIADSSVSLGSVSVVALGTGGYGQVAGEASGGHARFAVIDTAAGPSGTRDLADLTLDVSATGGSGNSGTTALSNAGLAEFVFDMLDPGSSITLPGSLGVFARATNFTPSSGIRGVIAGAPLDLGGDLHLSTAGPIAITADQALNVGGSAFASGNSFTSSGLISAAVSMDIAGTIRIDAEELRSGGTTTLSASGGLLAVGELLSAGAVNALGRSVNITSSTGLQFGAVDATAGNATISTGGFLSIDDISATGTIALDADGAFSLSGSALGQVVRMISDDIFLVGSGAYIGERGLTQTVELINRDPSRTTFIGGGADDTGYSLDQAELAVLFADNLISLGVGSGATAGQGLIAVRDFAMSFGPAGNLGSGATLEISTPTEVMVTGNVALTTSSADDTFLIDPSFIGIDTTTGSIAMLSATGAPMGRLALVGDTVAVGTTAVLGQLRTASSIGAINALLDQPGGTSQPLRTGTMSVSVTDGFYVQNTGTSTGYDDRRGITANAIAISTSKPTTKIAINAQILSSNGPVTGLDVTPLVTINGVAAAAAGPFDPGSTINGCVIGTNCGFVPPEPPPSEELDPVDPVGPDNSSLVAPLIELAETRPLIEPPLVDEPITGVGNDDLWEPPCGTQDGNGVCRGGNE</sequence>
<evidence type="ECO:0008006" key="5">
    <source>
        <dbReference type="Google" id="ProtNLM"/>
    </source>
</evidence>
<feature type="region of interest" description="Disordered" evidence="1">
    <location>
        <begin position="1519"/>
        <end position="1553"/>
    </location>
</feature>
<proteinExistence type="predicted"/>
<comment type="caution">
    <text evidence="3">The sequence shown here is derived from an EMBL/GenBank/DDBJ whole genome shotgun (WGS) entry which is preliminary data.</text>
</comment>
<feature type="chain" id="PRO_5046150466" description="Autotransporter domain-containing protein" evidence="2">
    <location>
        <begin position="29"/>
        <end position="1553"/>
    </location>
</feature>
<protein>
    <recommendedName>
        <fullName evidence="5">Autotransporter domain-containing protein</fullName>
    </recommendedName>
</protein>
<dbReference type="InterPro" id="IPR012334">
    <property type="entry name" value="Pectin_lyas_fold"/>
</dbReference>
<keyword evidence="4" id="KW-1185">Reference proteome</keyword>
<dbReference type="EMBL" id="JAHFVK010000002">
    <property type="protein sequence ID" value="MBT2135014.1"/>
    <property type="molecule type" value="Genomic_DNA"/>
</dbReference>
<dbReference type="Gene3D" id="2.160.20.10">
    <property type="entry name" value="Single-stranded right-handed beta-helix, Pectin lyase-like"/>
    <property type="match status" value="1"/>
</dbReference>
<evidence type="ECO:0000256" key="1">
    <source>
        <dbReference type="SAM" id="MobiDB-lite"/>
    </source>
</evidence>
<feature type="signal peptide" evidence="2">
    <location>
        <begin position="1"/>
        <end position="28"/>
    </location>
</feature>
<evidence type="ECO:0000256" key="2">
    <source>
        <dbReference type="SAM" id="SignalP"/>
    </source>
</evidence>